<organism evidence="4 5">
    <name type="scientific">Mucilaginibacter antarcticus</name>
    <dbReference type="NCBI Taxonomy" id="1855725"/>
    <lineage>
        <taxon>Bacteria</taxon>
        <taxon>Pseudomonadati</taxon>
        <taxon>Bacteroidota</taxon>
        <taxon>Sphingobacteriia</taxon>
        <taxon>Sphingobacteriales</taxon>
        <taxon>Sphingobacteriaceae</taxon>
        <taxon>Mucilaginibacter</taxon>
    </lineage>
</organism>
<gene>
    <name evidence="4" type="ORF">ACFSYC_15990</name>
</gene>
<dbReference type="Proteomes" id="UP001597601">
    <property type="component" value="Unassembled WGS sequence"/>
</dbReference>
<dbReference type="Pfam" id="PF08334">
    <property type="entry name" value="T2SSG"/>
    <property type="match status" value="1"/>
</dbReference>
<dbReference type="EMBL" id="JBHUON010000022">
    <property type="protein sequence ID" value="MFD2866199.1"/>
    <property type="molecule type" value="Genomic_DNA"/>
</dbReference>
<comment type="caution">
    <text evidence="4">The sequence shown here is derived from an EMBL/GenBank/DDBJ whole genome shotgun (WGS) entry which is preliminary data.</text>
</comment>
<feature type="transmembrane region" description="Helical" evidence="1">
    <location>
        <begin position="30"/>
        <end position="48"/>
    </location>
</feature>
<feature type="domain" description="Type II secretion system protein GspG C-terminal" evidence="2">
    <location>
        <begin position="244"/>
        <end position="323"/>
    </location>
</feature>
<feature type="transmembrane region" description="Helical" evidence="1">
    <location>
        <begin position="54"/>
        <end position="73"/>
    </location>
</feature>
<dbReference type="Pfam" id="PF14317">
    <property type="entry name" value="YcxB"/>
    <property type="match status" value="1"/>
</dbReference>
<dbReference type="InterPro" id="IPR025588">
    <property type="entry name" value="YcxB-like_C"/>
</dbReference>
<keyword evidence="1" id="KW-0472">Membrane</keyword>
<protein>
    <submittedName>
        <fullName evidence="4">YcxB family protein</fullName>
    </submittedName>
</protein>
<dbReference type="InterPro" id="IPR013545">
    <property type="entry name" value="T2SS_protein-GspG_C"/>
</dbReference>
<proteinExistence type="predicted"/>
<name>A0ABW5XQY1_9SPHI</name>
<evidence type="ECO:0000256" key="1">
    <source>
        <dbReference type="SAM" id="Phobius"/>
    </source>
</evidence>
<keyword evidence="5" id="KW-1185">Reference proteome</keyword>
<evidence type="ECO:0000313" key="5">
    <source>
        <dbReference type="Proteomes" id="UP001597601"/>
    </source>
</evidence>
<feature type="domain" description="YcxB-like C-terminal" evidence="3">
    <location>
        <begin position="96"/>
        <end position="150"/>
    </location>
</feature>
<feature type="transmembrane region" description="Helical" evidence="1">
    <location>
        <begin position="213"/>
        <end position="232"/>
    </location>
</feature>
<dbReference type="InterPro" id="IPR045584">
    <property type="entry name" value="Pilin-like"/>
</dbReference>
<evidence type="ECO:0000313" key="4">
    <source>
        <dbReference type="EMBL" id="MFD2866199.1"/>
    </source>
</evidence>
<dbReference type="Gene3D" id="3.30.700.10">
    <property type="entry name" value="Glycoprotein, Type 4 Pilin"/>
    <property type="match status" value="1"/>
</dbReference>
<dbReference type="SUPFAM" id="SSF54523">
    <property type="entry name" value="Pili subunits"/>
    <property type="match status" value="1"/>
</dbReference>
<keyword evidence="1" id="KW-1133">Transmembrane helix</keyword>
<sequence length="342" mass="38448">MEIEFRTSREDYVKYYKAQLAGNFLKKSPLIAALLVFWIVAFSHPFSLLTTGKVIIAGAIFISVLFYFLPLYIHDRKLNQLLTSDAGYTELRKWTILDEGLQSEGASTSSLRKWEAFAGAKINQQYISFILKDKRFLMIPRSTFATEADAINFYGLAETNIVKPRGNSASNPAHYKKDKPPYLLGLLGLIPIIGGVVGVVLVLHGIFKYKDKWLVFIGAAGICLTVAVYVFLGYADKINFFGGAFINSNKNSLNSLVKEIEFYKIQNGKYPDNLQQLNLSNQFVNLHDPLLADSKKDTFNYQLKSKGYTIFSSGIDKIPNTKDDIYPTLSIDTAKMGLIIKR</sequence>
<feature type="transmembrane region" description="Helical" evidence="1">
    <location>
        <begin position="182"/>
        <end position="207"/>
    </location>
</feature>
<accession>A0ABW5XQY1</accession>
<dbReference type="RefSeq" id="WP_377129624.1">
    <property type="nucleotide sequence ID" value="NZ_JBHUON010000022.1"/>
</dbReference>
<keyword evidence="1" id="KW-0812">Transmembrane</keyword>
<reference evidence="5" key="1">
    <citation type="journal article" date="2019" name="Int. J. Syst. Evol. Microbiol.">
        <title>The Global Catalogue of Microorganisms (GCM) 10K type strain sequencing project: providing services to taxonomists for standard genome sequencing and annotation.</title>
        <authorList>
            <consortium name="The Broad Institute Genomics Platform"/>
            <consortium name="The Broad Institute Genome Sequencing Center for Infectious Disease"/>
            <person name="Wu L."/>
            <person name="Ma J."/>
        </authorList>
    </citation>
    <scope>NUCLEOTIDE SEQUENCE [LARGE SCALE GENOMIC DNA]</scope>
    <source>
        <strain evidence="5">KCTC 52232</strain>
    </source>
</reference>
<evidence type="ECO:0000259" key="2">
    <source>
        <dbReference type="Pfam" id="PF08334"/>
    </source>
</evidence>
<evidence type="ECO:0000259" key="3">
    <source>
        <dbReference type="Pfam" id="PF14317"/>
    </source>
</evidence>